<feature type="compositionally biased region" description="Polar residues" evidence="1">
    <location>
        <begin position="36"/>
        <end position="51"/>
    </location>
</feature>
<evidence type="ECO:0000313" key="2">
    <source>
        <dbReference type="EMBL" id="KAA6357730.1"/>
    </source>
</evidence>
<name>A0A5J4TIZ4_9EUKA</name>
<feature type="non-terminal residue" evidence="2">
    <location>
        <position position="1"/>
    </location>
</feature>
<dbReference type="OrthoDB" id="2897838at2759"/>
<comment type="caution">
    <text evidence="2">The sequence shown here is derived from an EMBL/GenBank/DDBJ whole genome shotgun (WGS) entry which is preliminary data.</text>
</comment>
<organism evidence="2 3">
    <name type="scientific">Streblomastix strix</name>
    <dbReference type="NCBI Taxonomy" id="222440"/>
    <lineage>
        <taxon>Eukaryota</taxon>
        <taxon>Metamonada</taxon>
        <taxon>Preaxostyla</taxon>
        <taxon>Oxymonadida</taxon>
        <taxon>Streblomastigidae</taxon>
        <taxon>Streblomastix</taxon>
    </lineage>
</organism>
<dbReference type="EMBL" id="SNRW01030940">
    <property type="protein sequence ID" value="KAA6357730.1"/>
    <property type="molecule type" value="Genomic_DNA"/>
</dbReference>
<feature type="region of interest" description="Disordered" evidence="1">
    <location>
        <begin position="25"/>
        <end position="51"/>
    </location>
</feature>
<accession>A0A5J4TIZ4</accession>
<proteinExistence type="predicted"/>
<evidence type="ECO:0000256" key="1">
    <source>
        <dbReference type="SAM" id="MobiDB-lite"/>
    </source>
</evidence>
<gene>
    <name evidence="2" type="ORF">EZS28_046742</name>
</gene>
<reference evidence="2 3" key="1">
    <citation type="submission" date="2019-03" db="EMBL/GenBank/DDBJ databases">
        <title>Single cell metagenomics reveals metabolic interactions within the superorganism composed of flagellate Streblomastix strix and complex community of Bacteroidetes bacteria on its surface.</title>
        <authorList>
            <person name="Treitli S.C."/>
            <person name="Kolisko M."/>
            <person name="Husnik F."/>
            <person name="Keeling P."/>
            <person name="Hampl V."/>
        </authorList>
    </citation>
    <scope>NUCLEOTIDE SEQUENCE [LARGE SCALE GENOMIC DNA]</scope>
    <source>
        <strain evidence="2">ST1C</strain>
    </source>
</reference>
<dbReference type="AlphaFoldDB" id="A0A5J4TIZ4"/>
<sequence>HTSPIRTRSIQLKIVEQVKRSRSPKIELEQLDQDNKQSSSGNNMVHSESISEQTIQLLESNQLGINSDRCQSSSLECNLQDSSKQNNGSLQLVDESATQIYRYFQQTRTHGSLFIVNGIQTNNDQQPNSWNRIINRQHSHNVSYQQNEGATSIAPIVDQILIFGREQDLANSSIAYPRNPQLRAKQLIPPEQVWGLCYEINDPSFNNQSTTNSDIIVFTNRNNRQLKRFCSLNHYMWAVARDSFTTNWSSEIPYLFPPITCIMRAINKINSEHVPLAVMIVPE</sequence>
<evidence type="ECO:0000313" key="3">
    <source>
        <dbReference type="Proteomes" id="UP000324800"/>
    </source>
</evidence>
<protein>
    <submittedName>
        <fullName evidence="2">Uncharacterized protein</fullName>
    </submittedName>
</protein>
<dbReference type="Proteomes" id="UP000324800">
    <property type="component" value="Unassembled WGS sequence"/>
</dbReference>